<proteinExistence type="predicted"/>
<protein>
    <submittedName>
        <fullName evidence="1">Uncharacterized protein</fullName>
    </submittedName>
</protein>
<evidence type="ECO:0000313" key="1">
    <source>
        <dbReference type="EMBL" id="KAJ9088181.1"/>
    </source>
</evidence>
<evidence type="ECO:0000313" key="2">
    <source>
        <dbReference type="Proteomes" id="UP001165960"/>
    </source>
</evidence>
<accession>A0ACC2UNX5</accession>
<organism evidence="1 2">
    <name type="scientific">Entomophthora muscae</name>
    <dbReference type="NCBI Taxonomy" id="34485"/>
    <lineage>
        <taxon>Eukaryota</taxon>
        <taxon>Fungi</taxon>
        <taxon>Fungi incertae sedis</taxon>
        <taxon>Zoopagomycota</taxon>
        <taxon>Entomophthoromycotina</taxon>
        <taxon>Entomophthoromycetes</taxon>
        <taxon>Entomophthorales</taxon>
        <taxon>Entomophthoraceae</taxon>
        <taxon>Entomophthora</taxon>
    </lineage>
</organism>
<dbReference type="EMBL" id="QTSX02000146">
    <property type="protein sequence ID" value="KAJ9088181.1"/>
    <property type="molecule type" value="Genomic_DNA"/>
</dbReference>
<name>A0ACC2UNX5_9FUNG</name>
<dbReference type="Proteomes" id="UP001165960">
    <property type="component" value="Unassembled WGS sequence"/>
</dbReference>
<reference evidence="1" key="1">
    <citation type="submission" date="2022-04" db="EMBL/GenBank/DDBJ databases">
        <title>Genome of the entomopathogenic fungus Entomophthora muscae.</title>
        <authorList>
            <person name="Elya C."/>
            <person name="Lovett B.R."/>
            <person name="Lee E."/>
            <person name="Macias A.M."/>
            <person name="Hajek A.E."/>
            <person name="De Bivort B.L."/>
            <person name="Kasson M.T."/>
            <person name="De Fine Licht H.H."/>
            <person name="Stajich J.E."/>
        </authorList>
    </citation>
    <scope>NUCLEOTIDE SEQUENCE</scope>
    <source>
        <strain evidence="1">Berkeley</strain>
    </source>
</reference>
<keyword evidence="2" id="KW-1185">Reference proteome</keyword>
<sequence>MNSELLDDCTLVLLGLAVVSLVTNILLAWVVVSLRKRNCEVRLSLVLAVVDMALAMLAMISFVTQKVDPSRLPTMCKIKGPLDFVLIFASMLLVATIGMERSSVVVSKKTSFGVWAGLTFLALMFLTAVMAGVVSGEFTVSASGLDCTPDATASKLSVFVMFLLGSSLLALLGVTLYSYFGILVHIGEWDFFEAKPISNFPQPPRTTPVIIRITAIATVYLLLLGPCSILIISEALQLSKESQSTSLFISFILATISIANPCLILFAHTTIFYALKQKFNHLVKA</sequence>
<comment type="caution">
    <text evidence="1">The sequence shown here is derived from an EMBL/GenBank/DDBJ whole genome shotgun (WGS) entry which is preliminary data.</text>
</comment>
<gene>
    <name evidence="1" type="ORF">DSO57_1025734</name>
</gene>